<dbReference type="OrthoDB" id="2333384at2759"/>
<accession>A0A2N1ME34</accession>
<organism evidence="1 2">
    <name type="scientific">Rhizophagus irregularis</name>
    <dbReference type="NCBI Taxonomy" id="588596"/>
    <lineage>
        <taxon>Eukaryota</taxon>
        <taxon>Fungi</taxon>
        <taxon>Fungi incertae sedis</taxon>
        <taxon>Mucoromycota</taxon>
        <taxon>Glomeromycotina</taxon>
        <taxon>Glomeromycetes</taxon>
        <taxon>Glomerales</taxon>
        <taxon>Glomeraceae</taxon>
        <taxon>Rhizophagus</taxon>
    </lineage>
</organism>
<dbReference type="Proteomes" id="UP000233469">
    <property type="component" value="Unassembled WGS sequence"/>
</dbReference>
<sequence>MSTTDYSIVLSVRNLISSCLDIFFCLKERSRHFSVVFVSSSFTGFIQKVVLNPSSVVTSIGDSINIDFKTIPQVKRVQVIGLRIELNEQSIYRSCGQKNIESKILSVYRINNNNNNSSHFHR</sequence>
<dbReference type="AlphaFoldDB" id="A0A2N1ME34"/>
<comment type="caution">
    <text evidence="1">The sequence shown here is derived from an EMBL/GenBank/DDBJ whole genome shotgun (WGS) entry which is preliminary data.</text>
</comment>
<dbReference type="EMBL" id="LLXL01002820">
    <property type="protein sequence ID" value="PKK59893.1"/>
    <property type="molecule type" value="Genomic_DNA"/>
</dbReference>
<gene>
    <name evidence="1" type="ORF">RhiirC2_794142</name>
</gene>
<dbReference type="VEuPathDB" id="FungiDB:FUN_002028"/>
<name>A0A2N1ME34_9GLOM</name>
<reference evidence="1 2" key="1">
    <citation type="submission" date="2016-04" db="EMBL/GenBank/DDBJ databases">
        <title>Genome analyses suggest a sexual origin of heterokaryosis in a supposedly ancient asexual fungus.</title>
        <authorList>
            <person name="Ropars J."/>
            <person name="Sedzielewska K."/>
            <person name="Noel J."/>
            <person name="Charron P."/>
            <person name="Farinelli L."/>
            <person name="Marton T."/>
            <person name="Kruger M."/>
            <person name="Pelin A."/>
            <person name="Brachmann A."/>
            <person name="Corradi N."/>
        </authorList>
    </citation>
    <scope>NUCLEOTIDE SEQUENCE [LARGE SCALE GENOMIC DNA]</scope>
    <source>
        <strain evidence="1 2">C2</strain>
    </source>
</reference>
<evidence type="ECO:0000313" key="1">
    <source>
        <dbReference type="EMBL" id="PKK59893.1"/>
    </source>
</evidence>
<reference evidence="1 2" key="2">
    <citation type="submission" date="2017-10" db="EMBL/GenBank/DDBJ databases">
        <title>Extensive intraspecific genome diversity in a model arbuscular mycorrhizal fungus.</title>
        <authorList>
            <person name="Chen E.C.H."/>
            <person name="Morin E."/>
            <person name="Baudet D."/>
            <person name="Noel J."/>
            <person name="Ndikumana S."/>
            <person name="Charron P."/>
            <person name="St-Onge C."/>
            <person name="Giorgi J."/>
            <person name="Grigoriev I.V."/>
            <person name="Roux C."/>
            <person name="Martin F.M."/>
            <person name="Corradi N."/>
        </authorList>
    </citation>
    <scope>NUCLEOTIDE SEQUENCE [LARGE SCALE GENOMIC DNA]</scope>
    <source>
        <strain evidence="1 2">C2</strain>
    </source>
</reference>
<evidence type="ECO:0000313" key="2">
    <source>
        <dbReference type="Proteomes" id="UP000233469"/>
    </source>
</evidence>
<protein>
    <submittedName>
        <fullName evidence="1">Uncharacterized protein</fullName>
    </submittedName>
</protein>
<proteinExistence type="predicted"/>